<proteinExistence type="inferred from homology"/>
<evidence type="ECO:0000256" key="1">
    <source>
        <dbReference type="ARBA" id="ARBA00008889"/>
    </source>
</evidence>
<keyword evidence="2" id="KW-0689">Ribosomal protein</keyword>
<evidence type="ECO:0000313" key="2">
    <source>
        <dbReference type="EMBL" id="QGN73913.1"/>
    </source>
</evidence>
<dbReference type="SUPFAM" id="SSF160369">
    <property type="entry name" value="Ribosomal protein L10-like"/>
    <property type="match status" value="1"/>
</dbReference>
<gene>
    <name evidence="2" type="primary">rpl10</name>
</gene>
<keyword evidence="2" id="KW-0687">Ribonucleoprotein</keyword>
<keyword evidence="2" id="KW-0496">Mitochondrion</keyword>
<geneLocation type="mitochondrion" evidence="2"/>
<reference evidence="2" key="1">
    <citation type="submission" date="2019-11" db="EMBL/GenBank/DDBJ databases">
        <title>Complete mitogenomes of the marine picoplanktonic green algae Prasinoderma sp. MBIC 10622 and Prasinococcus capsulatus CCMP 1194 (Palmophyllophyceae).</title>
        <authorList>
            <person name="Turmel M."/>
            <person name="Otis C."/>
            <person name="Lemieux C."/>
        </authorList>
    </citation>
    <scope>NUCLEOTIDE SEQUENCE</scope>
</reference>
<protein>
    <submittedName>
        <fullName evidence="2">Ribosomal protein L10</fullName>
    </submittedName>
</protein>
<dbReference type="EMBL" id="MN662311">
    <property type="protein sequence ID" value="QGN73913.1"/>
    <property type="molecule type" value="Genomic_DNA"/>
</dbReference>
<dbReference type="InterPro" id="IPR043141">
    <property type="entry name" value="Ribosomal_uL10-like_sf"/>
</dbReference>
<name>A0A650AKK1_9CHLO</name>
<dbReference type="GO" id="GO:0005840">
    <property type="term" value="C:ribosome"/>
    <property type="evidence" value="ECO:0007669"/>
    <property type="project" value="UniProtKB-KW"/>
</dbReference>
<dbReference type="Gene3D" id="3.30.70.1730">
    <property type="match status" value="1"/>
</dbReference>
<organism evidence="2">
    <name type="scientific">prasinophyte sp. MBIC10622</name>
    <dbReference type="NCBI Taxonomy" id="156113"/>
    <lineage>
        <taxon>Eukaryota</taxon>
        <taxon>Viridiplantae</taxon>
        <taxon>Chlorophyta</taxon>
    </lineage>
</organism>
<sequence>MHHFNGATCETKGHRPKRSFAGPIYQMIKFRDYVFSRSCHQYDALFTNILGSLFSLLYKREKARTIHLMHTTRKKYFQRDLQRLVETCPFTLVYHFNEMNTQTWASLRHALQCEIHHVTIKMVKAHQGVALHGSLFRSQMRGPTCVIGTQSEHGCAHVVNVVHKFSSMNLIGGTYHGHVVNPAVLKYSTELNDTVYTKLTTNLQGSHVFVHNLQQTYHKVQILQHSYTAMIQLLEFHVLTMREGE</sequence>
<accession>A0A650AKK1</accession>
<comment type="similarity">
    <text evidence="1">Belongs to the universal ribosomal protein uL10 family.</text>
</comment>
<dbReference type="AlphaFoldDB" id="A0A650AKK1"/>